<keyword evidence="1" id="KW-0479">Metal-binding</keyword>
<evidence type="ECO:0000256" key="2">
    <source>
        <dbReference type="ARBA" id="ARBA00022771"/>
    </source>
</evidence>
<dbReference type="PROSITE" id="PS50053">
    <property type="entry name" value="UBIQUITIN_2"/>
    <property type="match status" value="1"/>
</dbReference>
<feature type="domain" description="AN1-type" evidence="6">
    <location>
        <begin position="270"/>
        <end position="317"/>
    </location>
</feature>
<keyword evidence="3" id="KW-0862">Zinc</keyword>
<gene>
    <name evidence="7" type="ORF">NXF25_010087</name>
</gene>
<evidence type="ECO:0000259" key="5">
    <source>
        <dbReference type="PROSITE" id="PS50053"/>
    </source>
</evidence>
<dbReference type="Proteomes" id="UP001474421">
    <property type="component" value="Unassembled WGS sequence"/>
</dbReference>
<organism evidence="7 8">
    <name type="scientific">Crotalus adamanteus</name>
    <name type="common">Eastern diamondback rattlesnake</name>
    <dbReference type="NCBI Taxonomy" id="8729"/>
    <lineage>
        <taxon>Eukaryota</taxon>
        <taxon>Metazoa</taxon>
        <taxon>Chordata</taxon>
        <taxon>Craniata</taxon>
        <taxon>Vertebrata</taxon>
        <taxon>Euteleostomi</taxon>
        <taxon>Lepidosauria</taxon>
        <taxon>Squamata</taxon>
        <taxon>Bifurcata</taxon>
        <taxon>Unidentata</taxon>
        <taxon>Episquamata</taxon>
        <taxon>Toxicofera</taxon>
        <taxon>Serpentes</taxon>
        <taxon>Colubroidea</taxon>
        <taxon>Viperidae</taxon>
        <taxon>Crotalinae</taxon>
        <taxon>Crotalus</taxon>
    </lineage>
</organism>
<dbReference type="EMBL" id="JAOTOJ010000004">
    <property type="protein sequence ID" value="KAK9401731.1"/>
    <property type="molecule type" value="Genomic_DNA"/>
</dbReference>
<keyword evidence="8" id="KW-1185">Reference proteome</keyword>
<dbReference type="GO" id="GO:0008270">
    <property type="term" value="F:zinc ion binding"/>
    <property type="evidence" value="ECO:0007669"/>
    <property type="project" value="UniProtKB-KW"/>
</dbReference>
<keyword evidence="2 4" id="KW-0863">Zinc-finger</keyword>
<proteinExistence type="predicted"/>
<dbReference type="SMART" id="SM00213">
    <property type="entry name" value="UBQ"/>
    <property type="match status" value="1"/>
</dbReference>
<evidence type="ECO:0000313" key="7">
    <source>
        <dbReference type="EMBL" id="KAK9401731.1"/>
    </source>
</evidence>
<dbReference type="PANTHER" id="PTHR46728:SF1">
    <property type="entry name" value="AN1-TYPE ZINC FINGER PROTEIN 4"/>
    <property type="match status" value="1"/>
</dbReference>
<dbReference type="InterPro" id="IPR029071">
    <property type="entry name" value="Ubiquitin-like_domsf"/>
</dbReference>
<dbReference type="InterPro" id="IPR035896">
    <property type="entry name" value="AN1-like_Znf"/>
</dbReference>
<evidence type="ECO:0000313" key="8">
    <source>
        <dbReference type="Proteomes" id="UP001474421"/>
    </source>
</evidence>
<feature type="domain" description="Ubiquitin-like" evidence="5">
    <location>
        <begin position="1"/>
        <end position="76"/>
    </location>
</feature>
<evidence type="ECO:0000256" key="1">
    <source>
        <dbReference type="ARBA" id="ARBA00022723"/>
    </source>
</evidence>
<name>A0AAW1BHI9_CROAD</name>
<dbReference type="Pfam" id="PF01428">
    <property type="entry name" value="zf-AN1"/>
    <property type="match status" value="1"/>
</dbReference>
<comment type="caution">
    <text evidence="7">The sequence shown here is derived from an EMBL/GenBank/DDBJ whole genome shotgun (WGS) entry which is preliminary data.</text>
</comment>
<accession>A0AAW1BHI9</accession>
<dbReference type="InterPro" id="IPR000626">
    <property type="entry name" value="Ubiquitin-like_dom"/>
</dbReference>
<evidence type="ECO:0000256" key="4">
    <source>
        <dbReference type="PROSITE-ProRule" id="PRU00449"/>
    </source>
</evidence>
<protein>
    <recommendedName>
        <fullName evidence="9">AN1-type zinc finger protein 4</fullName>
    </recommendedName>
</protein>
<sequence length="336" mass="37382">MELFIETLTGTCFELRVSPFETVISVKAKIQRLEGIPVSQQHLIWNNVELEDDYSLNDYHISEGCTLKLILAMRGGPINTKRVPLEDPIKEIAEYMGPCRDDVWEKVPSSKHVTFLVYQEGDQLNFFRVVDRGDGTLTPLSESLNGGSVYNLYADDDEDTEISPSGQQIIENSITMNKMKLLKAKMENMNLNKKPKIKMNPHSPVVLHPSSGSLAAVQESFRTASPHNDMSGYFLSSGVGSNGNIVTSGKRMAGDTTHLPPVNCSIQPKKKIAKHCFLCGKKTGLATSYECRCGNNFCATHRYAETHTCTYDYKNAGRRFLQDSNPVVSAPKLPKI</sequence>
<dbReference type="CDD" id="cd01802">
    <property type="entry name" value="Ubl_ZFAND4"/>
    <property type="match status" value="1"/>
</dbReference>
<dbReference type="InterPro" id="IPR019956">
    <property type="entry name" value="Ubiquitin_dom"/>
</dbReference>
<dbReference type="PRINTS" id="PR00348">
    <property type="entry name" value="UBIQUITIN"/>
</dbReference>
<dbReference type="SUPFAM" id="SSF118310">
    <property type="entry name" value="AN1-like Zinc finger"/>
    <property type="match status" value="1"/>
</dbReference>
<dbReference type="InterPro" id="IPR000058">
    <property type="entry name" value="Znf_AN1"/>
</dbReference>
<dbReference type="SMART" id="SM00154">
    <property type="entry name" value="ZnF_AN1"/>
    <property type="match status" value="1"/>
</dbReference>
<dbReference type="InterPro" id="IPR053061">
    <property type="entry name" value="AN1-type_zinc_finger"/>
</dbReference>
<evidence type="ECO:0000256" key="3">
    <source>
        <dbReference type="ARBA" id="ARBA00022833"/>
    </source>
</evidence>
<reference evidence="7 8" key="1">
    <citation type="journal article" date="2024" name="Proc. Natl. Acad. Sci. U.S.A.">
        <title>The genetic regulatory architecture and epigenomic basis for age-related changes in rattlesnake venom.</title>
        <authorList>
            <person name="Hogan M.P."/>
            <person name="Holding M.L."/>
            <person name="Nystrom G.S."/>
            <person name="Colston T.J."/>
            <person name="Bartlett D.A."/>
            <person name="Mason A.J."/>
            <person name="Ellsworth S.A."/>
            <person name="Rautsaw R.M."/>
            <person name="Lawrence K.C."/>
            <person name="Strickland J.L."/>
            <person name="He B."/>
            <person name="Fraser P."/>
            <person name="Margres M.J."/>
            <person name="Gilbert D.M."/>
            <person name="Gibbs H.L."/>
            <person name="Parkinson C.L."/>
            <person name="Rokyta D.R."/>
        </authorList>
    </citation>
    <scope>NUCLEOTIDE SEQUENCE [LARGE SCALE GENOMIC DNA]</scope>
    <source>
        <strain evidence="7">DRR0105</strain>
    </source>
</reference>
<dbReference type="PROSITE" id="PS51039">
    <property type="entry name" value="ZF_AN1"/>
    <property type="match status" value="1"/>
</dbReference>
<dbReference type="Gene3D" id="3.10.20.90">
    <property type="entry name" value="Phosphatidylinositol 3-kinase Catalytic Subunit, Chain A, domain 1"/>
    <property type="match status" value="1"/>
</dbReference>
<dbReference type="Gene3D" id="4.10.1110.10">
    <property type="entry name" value="AN1-like Zinc finger"/>
    <property type="match status" value="1"/>
</dbReference>
<dbReference type="SUPFAM" id="SSF54236">
    <property type="entry name" value="Ubiquitin-like"/>
    <property type="match status" value="1"/>
</dbReference>
<dbReference type="PANTHER" id="PTHR46728">
    <property type="entry name" value="AN1-TYPE ZINC FINGER PROTEIN 4"/>
    <property type="match status" value="1"/>
</dbReference>
<dbReference type="AlphaFoldDB" id="A0AAW1BHI9"/>
<dbReference type="Pfam" id="PF00240">
    <property type="entry name" value="ubiquitin"/>
    <property type="match status" value="1"/>
</dbReference>
<evidence type="ECO:0000259" key="6">
    <source>
        <dbReference type="PROSITE" id="PS51039"/>
    </source>
</evidence>
<evidence type="ECO:0008006" key="9">
    <source>
        <dbReference type="Google" id="ProtNLM"/>
    </source>
</evidence>